<dbReference type="EMBL" id="ACIL03000016">
    <property type="protein sequence ID" value="ESL02176.1"/>
    <property type="molecule type" value="Genomic_DNA"/>
</dbReference>
<gene>
    <name evidence="1" type="ORF">GCWU0000282_002310</name>
</gene>
<accession>V2Y3B4</accession>
<keyword evidence="2" id="KW-1185">Reference proteome</keyword>
<organism evidence="1 2">
    <name type="scientific">Catonella morbi ATCC 51271</name>
    <dbReference type="NCBI Taxonomy" id="592026"/>
    <lineage>
        <taxon>Bacteria</taxon>
        <taxon>Bacillati</taxon>
        <taxon>Bacillota</taxon>
        <taxon>Clostridia</taxon>
        <taxon>Lachnospirales</taxon>
        <taxon>Lachnospiraceae</taxon>
        <taxon>Catonella</taxon>
    </lineage>
</organism>
<name>V2Y3B4_9FIRM</name>
<dbReference type="HOGENOM" id="CLU_2970986_0_0_9"/>
<dbReference type="STRING" id="592026.GCWU0000282_002310"/>
<evidence type="ECO:0000313" key="2">
    <source>
        <dbReference type="Proteomes" id="UP000018227"/>
    </source>
</evidence>
<sequence>MGIKYTGCGPLSSGMAMDKGITKMVFEAKGVPTPKGMTLEKMIAAAIYQTMGWTFRLL</sequence>
<dbReference type="Gene3D" id="3.30.470.20">
    <property type="entry name" value="ATP-grasp fold, B domain"/>
    <property type="match status" value="1"/>
</dbReference>
<comment type="caution">
    <text evidence="1">The sequence shown here is derived from an EMBL/GenBank/DDBJ whole genome shotgun (WGS) entry which is preliminary data.</text>
</comment>
<dbReference type="Proteomes" id="UP000018227">
    <property type="component" value="Unassembled WGS sequence"/>
</dbReference>
<protein>
    <submittedName>
        <fullName evidence="1">Uncharacterized protein</fullName>
    </submittedName>
</protein>
<proteinExistence type="predicted"/>
<evidence type="ECO:0000313" key="1">
    <source>
        <dbReference type="EMBL" id="ESL02176.1"/>
    </source>
</evidence>
<reference evidence="1 2" key="1">
    <citation type="submission" date="2013-06" db="EMBL/GenBank/DDBJ databases">
        <authorList>
            <person name="Weinstock G."/>
            <person name="Sodergren E."/>
            <person name="Clifton S."/>
            <person name="Fulton L."/>
            <person name="Fulton B."/>
            <person name="Courtney L."/>
            <person name="Fronick C."/>
            <person name="Harrison M."/>
            <person name="Strong C."/>
            <person name="Farmer C."/>
            <person name="Delahaunty K."/>
            <person name="Markovic C."/>
            <person name="Hall O."/>
            <person name="Minx P."/>
            <person name="Tomlinson C."/>
            <person name="Mitreva M."/>
            <person name="Nelson J."/>
            <person name="Hou S."/>
            <person name="Wollam A."/>
            <person name="Pepin K.H."/>
            <person name="Johnson M."/>
            <person name="Bhonagiri V."/>
            <person name="Nash W.E."/>
            <person name="Warren W."/>
            <person name="Chinwalla A."/>
            <person name="Mardis E.R."/>
            <person name="Wilson R.K."/>
        </authorList>
    </citation>
    <scope>NUCLEOTIDE SEQUENCE [LARGE SCALE GENOMIC DNA]</scope>
    <source>
        <strain evidence="1 2">ATCC 51271</strain>
    </source>
</reference>
<dbReference type="AlphaFoldDB" id="V2Y3B4"/>